<keyword evidence="6" id="KW-0145">Chemotaxis</keyword>
<dbReference type="AlphaFoldDB" id="A0A150WVL1"/>
<keyword evidence="11" id="KW-0175">Coiled coil</keyword>
<dbReference type="Pfam" id="PF02050">
    <property type="entry name" value="FliJ"/>
    <property type="match status" value="1"/>
</dbReference>
<dbReference type="Gene3D" id="1.10.287.1700">
    <property type="match status" value="1"/>
</dbReference>
<keyword evidence="12" id="KW-0966">Cell projection</keyword>
<evidence type="ECO:0000256" key="1">
    <source>
        <dbReference type="ARBA" id="ARBA00004413"/>
    </source>
</evidence>
<keyword evidence="4" id="KW-0813">Transport</keyword>
<evidence type="ECO:0000256" key="8">
    <source>
        <dbReference type="ARBA" id="ARBA00022927"/>
    </source>
</evidence>
<dbReference type="GO" id="GO:0005886">
    <property type="term" value="C:plasma membrane"/>
    <property type="evidence" value="ECO:0007669"/>
    <property type="project" value="UniProtKB-SubCell"/>
</dbReference>
<organism evidence="12 13">
    <name type="scientific">Bdellovibrio bacteriovorus</name>
    <dbReference type="NCBI Taxonomy" id="959"/>
    <lineage>
        <taxon>Bacteria</taxon>
        <taxon>Pseudomonadati</taxon>
        <taxon>Bdellovibrionota</taxon>
        <taxon>Bdellovibrionia</taxon>
        <taxon>Bdellovibrionales</taxon>
        <taxon>Pseudobdellovibrionaceae</taxon>
        <taxon>Bdellovibrio</taxon>
    </lineage>
</organism>
<dbReference type="EMBL" id="LUKF01000001">
    <property type="protein sequence ID" value="KYG70426.1"/>
    <property type="molecule type" value="Genomic_DNA"/>
</dbReference>
<evidence type="ECO:0000256" key="7">
    <source>
        <dbReference type="ARBA" id="ARBA00022795"/>
    </source>
</evidence>
<gene>
    <name evidence="12" type="ORF">AZI85_00275</name>
</gene>
<evidence type="ECO:0000256" key="3">
    <source>
        <dbReference type="ARBA" id="ARBA00020392"/>
    </source>
</evidence>
<dbReference type="GO" id="GO:0044781">
    <property type="term" value="P:bacterial-type flagellum organization"/>
    <property type="evidence" value="ECO:0007669"/>
    <property type="project" value="UniProtKB-KW"/>
</dbReference>
<keyword evidence="12" id="KW-0282">Flagellum</keyword>
<keyword evidence="8" id="KW-0653">Protein transport</keyword>
<dbReference type="GO" id="GO:0071973">
    <property type="term" value="P:bacterial-type flagellum-dependent cell motility"/>
    <property type="evidence" value="ECO:0007669"/>
    <property type="project" value="InterPro"/>
</dbReference>
<name>A0A150WVL1_BDEBC</name>
<reference evidence="12 13" key="1">
    <citation type="submission" date="2016-03" db="EMBL/GenBank/DDBJ databases">
        <authorList>
            <person name="Ploux O."/>
        </authorList>
    </citation>
    <scope>NUCLEOTIDE SEQUENCE [LARGE SCALE GENOMIC DNA]</scope>
    <source>
        <strain evidence="12 13">BER2</strain>
    </source>
</reference>
<protein>
    <recommendedName>
        <fullName evidence="3">Flagellar FliJ protein</fullName>
    </recommendedName>
</protein>
<dbReference type="GO" id="GO:0015031">
    <property type="term" value="P:protein transport"/>
    <property type="evidence" value="ECO:0007669"/>
    <property type="project" value="UniProtKB-KW"/>
</dbReference>
<keyword evidence="5" id="KW-1003">Cell membrane</keyword>
<evidence type="ECO:0000256" key="11">
    <source>
        <dbReference type="SAM" id="Coils"/>
    </source>
</evidence>
<dbReference type="RefSeq" id="WP_063242214.1">
    <property type="nucleotide sequence ID" value="NZ_LUKF01000001.1"/>
</dbReference>
<sequence>MKFKFPLQKVLEHRKIKENLAQKDFQEAMLLLNKENELLEQMSEQVTGAHAQAGALAHQGGAQGPALSQIHEFLKGQQIRIQRQKQKVQEIEKLVEAKREILRQAAQEYKIMEKMRENKFEEYRLGRLAQDQKDMDEQSILRFKAVKES</sequence>
<dbReference type="NCBIfam" id="TIGR02473">
    <property type="entry name" value="flagell_FliJ"/>
    <property type="match status" value="1"/>
</dbReference>
<dbReference type="InterPro" id="IPR053716">
    <property type="entry name" value="Flag_assembly_chemotaxis_eff"/>
</dbReference>
<evidence type="ECO:0000313" key="13">
    <source>
        <dbReference type="Proteomes" id="UP000075391"/>
    </source>
</evidence>
<accession>A0A150WVL1</accession>
<evidence type="ECO:0000256" key="9">
    <source>
        <dbReference type="ARBA" id="ARBA00023136"/>
    </source>
</evidence>
<evidence type="ECO:0000313" key="12">
    <source>
        <dbReference type="EMBL" id="KYG70426.1"/>
    </source>
</evidence>
<comment type="caution">
    <text evidence="12">The sequence shown here is derived from an EMBL/GenBank/DDBJ whole genome shotgun (WGS) entry which is preliminary data.</text>
</comment>
<feature type="coiled-coil region" evidence="11">
    <location>
        <begin position="74"/>
        <end position="122"/>
    </location>
</feature>
<comment type="subcellular location">
    <subcellularLocation>
        <location evidence="1">Cell membrane</location>
        <topology evidence="1">Peripheral membrane protein</topology>
        <orientation evidence="1">Cytoplasmic side</orientation>
    </subcellularLocation>
</comment>
<keyword evidence="7" id="KW-1005">Bacterial flagellum biogenesis</keyword>
<proteinExistence type="inferred from homology"/>
<keyword evidence="9" id="KW-0472">Membrane</keyword>
<keyword evidence="10" id="KW-1006">Bacterial flagellum protein export</keyword>
<keyword evidence="12" id="KW-0969">Cilium</keyword>
<evidence type="ECO:0000256" key="4">
    <source>
        <dbReference type="ARBA" id="ARBA00022448"/>
    </source>
</evidence>
<dbReference type="GO" id="GO:0006935">
    <property type="term" value="P:chemotaxis"/>
    <property type="evidence" value="ECO:0007669"/>
    <property type="project" value="UniProtKB-KW"/>
</dbReference>
<dbReference type="InterPro" id="IPR012823">
    <property type="entry name" value="Flagell_FliJ"/>
</dbReference>
<dbReference type="GO" id="GO:0009288">
    <property type="term" value="C:bacterial-type flagellum"/>
    <property type="evidence" value="ECO:0007669"/>
    <property type="project" value="InterPro"/>
</dbReference>
<evidence type="ECO:0000256" key="6">
    <source>
        <dbReference type="ARBA" id="ARBA00022500"/>
    </source>
</evidence>
<evidence type="ECO:0000256" key="5">
    <source>
        <dbReference type="ARBA" id="ARBA00022475"/>
    </source>
</evidence>
<comment type="similarity">
    <text evidence="2">Belongs to the FliJ family.</text>
</comment>
<evidence type="ECO:0000256" key="2">
    <source>
        <dbReference type="ARBA" id="ARBA00010004"/>
    </source>
</evidence>
<dbReference type="OrthoDB" id="5295973at2"/>
<dbReference type="Proteomes" id="UP000075391">
    <property type="component" value="Unassembled WGS sequence"/>
</dbReference>
<evidence type="ECO:0000256" key="10">
    <source>
        <dbReference type="ARBA" id="ARBA00023225"/>
    </source>
</evidence>